<evidence type="ECO:0000313" key="3">
    <source>
        <dbReference type="EMBL" id="GHD36351.1"/>
    </source>
</evidence>
<dbReference type="Proteomes" id="UP000644693">
    <property type="component" value="Unassembled WGS sequence"/>
</dbReference>
<gene>
    <name evidence="3" type="ORF">GCM10007053_24690</name>
</gene>
<dbReference type="PANTHER" id="PTHR37507">
    <property type="entry name" value="SPORULATION PROTEIN YDCC"/>
    <property type="match status" value="1"/>
</dbReference>
<dbReference type="CDD" id="cd16329">
    <property type="entry name" value="LolA_like"/>
    <property type="match status" value="1"/>
</dbReference>
<sequence>MVMKRLLMVFGLLASLAQPVQAQDAQQIIRQAMDHYRGVTSYSEMTMTIQRADWTRSMTMQAWTQGDDETLVRVVEPRKDAGNGTLTLDGNMWTYTPKINRVIRIPSSMMGQNWMGSDFSNKDISKNTDVIDQYDHSLLETREQDGHTVYVIESVPHEEAAVVWGKEVFTVRDDWVLLEQQFWDQDNQLVKTLRAREIQMMSGRAVATVMRMAREEKPGEWTELTTAEVEFDIDLPGNLFTLSNLRNPRQ</sequence>
<proteinExistence type="predicted"/>
<dbReference type="PANTHER" id="PTHR37507:SF2">
    <property type="entry name" value="SPORULATION PROTEIN YDCC"/>
    <property type="match status" value="1"/>
</dbReference>
<evidence type="ECO:0000256" key="1">
    <source>
        <dbReference type="SAM" id="SignalP"/>
    </source>
</evidence>
<evidence type="ECO:0000259" key="2">
    <source>
        <dbReference type="Pfam" id="PF17131"/>
    </source>
</evidence>
<feature type="domain" description="Uncharacterized protein TP-0789" evidence="2">
    <location>
        <begin position="66"/>
        <end position="246"/>
    </location>
</feature>
<dbReference type="Gene3D" id="2.50.20.10">
    <property type="entry name" value="Lipoprotein localisation LolA/LolB/LppX"/>
    <property type="match status" value="1"/>
</dbReference>
<feature type="signal peptide" evidence="1">
    <location>
        <begin position="1"/>
        <end position="22"/>
    </location>
</feature>
<comment type="caution">
    <text evidence="3">The sequence shown here is derived from an EMBL/GenBank/DDBJ whole genome shotgun (WGS) entry which is preliminary data.</text>
</comment>
<protein>
    <submittedName>
        <fullName evidence="3">Outer membrane lipoprotein-sorting protein</fullName>
    </submittedName>
</protein>
<organism evidence="3 4">
    <name type="scientific">Parahalioglobus pacificus</name>
    <dbReference type="NCBI Taxonomy" id="930806"/>
    <lineage>
        <taxon>Bacteria</taxon>
        <taxon>Pseudomonadati</taxon>
        <taxon>Pseudomonadota</taxon>
        <taxon>Gammaproteobacteria</taxon>
        <taxon>Cellvibrionales</taxon>
        <taxon>Halieaceae</taxon>
        <taxon>Parahalioglobus</taxon>
    </lineage>
</organism>
<dbReference type="Pfam" id="PF17131">
    <property type="entry name" value="LolA_like"/>
    <property type="match status" value="1"/>
</dbReference>
<keyword evidence="3" id="KW-0449">Lipoprotein</keyword>
<reference evidence="3" key="1">
    <citation type="journal article" date="2014" name="Int. J. Syst. Evol. Microbiol.">
        <title>Complete genome sequence of Corynebacterium casei LMG S-19264T (=DSM 44701T), isolated from a smear-ripened cheese.</title>
        <authorList>
            <consortium name="US DOE Joint Genome Institute (JGI-PGF)"/>
            <person name="Walter F."/>
            <person name="Albersmeier A."/>
            <person name="Kalinowski J."/>
            <person name="Ruckert C."/>
        </authorList>
    </citation>
    <scope>NUCLEOTIDE SEQUENCE</scope>
    <source>
        <strain evidence="3">KCTC 23430</strain>
    </source>
</reference>
<dbReference type="InterPro" id="IPR052944">
    <property type="entry name" value="Sporulation_related"/>
</dbReference>
<dbReference type="EMBL" id="BMYM01000002">
    <property type="protein sequence ID" value="GHD36351.1"/>
    <property type="molecule type" value="Genomic_DNA"/>
</dbReference>
<reference evidence="3" key="2">
    <citation type="submission" date="2020-09" db="EMBL/GenBank/DDBJ databases">
        <authorList>
            <person name="Sun Q."/>
            <person name="Kim S."/>
        </authorList>
    </citation>
    <scope>NUCLEOTIDE SEQUENCE</scope>
    <source>
        <strain evidence="3">KCTC 23430</strain>
    </source>
</reference>
<name>A0A918XKR1_9GAMM</name>
<keyword evidence="4" id="KW-1185">Reference proteome</keyword>
<feature type="chain" id="PRO_5036849909" evidence="1">
    <location>
        <begin position="23"/>
        <end position="250"/>
    </location>
</feature>
<dbReference type="InterPro" id="IPR033399">
    <property type="entry name" value="TP_0789-like"/>
</dbReference>
<accession>A0A918XKR1</accession>
<dbReference type="AlphaFoldDB" id="A0A918XKR1"/>
<keyword evidence="1" id="KW-0732">Signal</keyword>
<evidence type="ECO:0000313" key="4">
    <source>
        <dbReference type="Proteomes" id="UP000644693"/>
    </source>
</evidence>